<dbReference type="AlphaFoldDB" id="A0A0K2TJX5"/>
<name>A0A0K2TJX5_LEPSM</name>
<accession>A0A0K2TJX5</accession>
<evidence type="ECO:0000313" key="2">
    <source>
        <dbReference type="EMBL" id="CDW25937.1"/>
    </source>
</evidence>
<protein>
    <submittedName>
        <fullName evidence="2">Uncharacterized protein</fullName>
    </submittedName>
</protein>
<proteinExistence type="predicted"/>
<dbReference type="EMBL" id="HACA01008576">
    <property type="protein sequence ID" value="CDW25937.1"/>
    <property type="molecule type" value="Transcribed_RNA"/>
</dbReference>
<feature type="compositionally biased region" description="Pro residues" evidence="1">
    <location>
        <begin position="12"/>
        <end position="32"/>
    </location>
</feature>
<feature type="region of interest" description="Disordered" evidence="1">
    <location>
        <begin position="1"/>
        <end position="32"/>
    </location>
</feature>
<sequence>MERFPKYLSEPPRLPPRLPPRPPPRLPPRLPPRPLPLAIRAPIIPPLMAATLRIANPARAPPPIVRAGRINVA</sequence>
<organism evidence="2">
    <name type="scientific">Lepeophtheirus salmonis</name>
    <name type="common">Salmon louse</name>
    <name type="synonym">Caligus salmonis</name>
    <dbReference type="NCBI Taxonomy" id="72036"/>
    <lineage>
        <taxon>Eukaryota</taxon>
        <taxon>Metazoa</taxon>
        <taxon>Ecdysozoa</taxon>
        <taxon>Arthropoda</taxon>
        <taxon>Crustacea</taxon>
        <taxon>Multicrustacea</taxon>
        <taxon>Hexanauplia</taxon>
        <taxon>Copepoda</taxon>
        <taxon>Siphonostomatoida</taxon>
        <taxon>Caligidae</taxon>
        <taxon>Lepeophtheirus</taxon>
    </lineage>
</organism>
<evidence type="ECO:0000256" key="1">
    <source>
        <dbReference type="SAM" id="MobiDB-lite"/>
    </source>
</evidence>
<reference evidence="2" key="1">
    <citation type="submission" date="2014-05" db="EMBL/GenBank/DDBJ databases">
        <authorList>
            <person name="Chronopoulou M."/>
        </authorList>
    </citation>
    <scope>NUCLEOTIDE SEQUENCE</scope>
    <source>
        <tissue evidence="2">Whole organism</tissue>
    </source>
</reference>